<feature type="domain" description="Riboflavin kinase" evidence="12">
    <location>
        <begin position="13"/>
        <end position="147"/>
    </location>
</feature>
<evidence type="ECO:0000256" key="9">
    <source>
        <dbReference type="ARBA" id="ARBA00022741"/>
    </source>
</evidence>
<comment type="similarity">
    <text evidence="3">Belongs to the flavokinase family.</text>
</comment>
<reference evidence="13 14" key="1">
    <citation type="submission" date="2021-02" db="EMBL/GenBank/DDBJ databases">
        <title>Variation within the Batrachochytrium salamandrivorans European outbreak.</title>
        <authorList>
            <person name="Kelly M."/>
            <person name="Pasmans F."/>
            <person name="Shea T.P."/>
            <person name="Munoz J.F."/>
            <person name="Carranza S."/>
            <person name="Cuomo C.A."/>
            <person name="Martel A."/>
        </authorList>
    </citation>
    <scope>NUCLEOTIDE SEQUENCE [LARGE SCALE GENOMIC DNA]</scope>
    <source>
        <strain evidence="13 14">AMFP18/2</strain>
    </source>
</reference>
<proteinExistence type="inferred from homology"/>
<sequence length="167" mass="18447">MVRPTIAGPEELQSPYPVMLQGLVSVGFGRGGKQLGIPTANLPEEVAQTAGKLLETGIYYGWASVGSHHATPVVLPMVMSFGWNPYYKNEKRSAEVHIIHEFPADFYGEDLKVIIVGYIRPEQNYSSLDDLIQDINMDIKVAITSLQRPAYAALQSHPFFDASPRLS</sequence>
<evidence type="ECO:0000256" key="8">
    <source>
        <dbReference type="ARBA" id="ARBA00022679"/>
    </source>
</evidence>
<evidence type="ECO:0000313" key="14">
    <source>
        <dbReference type="Proteomes" id="UP001648503"/>
    </source>
</evidence>
<dbReference type="PANTHER" id="PTHR22749:SF6">
    <property type="entry name" value="RIBOFLAVIN KINASE"/>
    <property type="match status" value="1"/>
</dbReference>
<dbReference type="SUPFAM" id="SSF82114">
    <property type="entry name" value="Riboflavin kinase-like"/>
    <property type="match status" value="1"/>
</dbReference>
<dbReference type="EC" id="2.7.1.26" evidence="4"/>
<accession>A0ABQ8F5K1</accession>
<dbReference type="InterPro" id="IPR023465">
    <property type="entry name" value="Riboflavin_kinase_dom_sf"/>
</dbReference>
<keyword evidence="14" id="KW-1185">Reference proteome</keyword>
<dbReference type="InterPro" id="IPR023468">
    <property type="entry name" value="Riboflavin_kinase"/>
</dbReference>
<evidence type="ECO:0000256" key="6">
    <source>
        <dbReference type="ARBA" id="ARBA00022630"/>
    </source>
</evidence>
<keyword evidence="9" id="KW-0547">Nucleotide-binding</keyword>
<dbReference type="Proteomes" id="UP001648503">
    <property type="component" value="Unassembled WGS sequence"/>
</dbReference>
<dbReference type="InterPro" id="IPR015865">
    <property type="entry name" value="Riboflavin_kinase_bac/euk"/>
</dbReference>
<evidence type="ECO:0000256" key="4">
    <source>
        <dbReference type="ARBA" id="ARBA00012105"/>
    </source>
</evidence>
<evidence type="ECO:0000256" key="11">
    <source>
        <dbReference type="ARBA" id="ARBA00029960"/>
    </source>
</evidence>
<dbReference type="PANTHER" id="PTHR22749">
    <property type="entry name" value="RIBOFLAVIN KINASE/FMN ADENYLYLTRANSFERASE"/>
    <property type="match status" value="1"/>
</dbReference>
<evidence type="ECO:0000313" key="13">
    <source>
        <dbReference type="EMBL" id="KAH6592653.1"/>
    </source>
</evidence>
<evidence type="ECO:0000256" key="5">
    <source>
        <dbReference type="ARBA" id="ARBA00017394"/>
    </source>
</evidence>
<comment type="caution">
    <text evidence="13">The sequence shown here is derived from an EMBL/GenBank/DDBJ whole genome shotgun (WGS) entry which is preliminary data.</text>
</comment>
<dbReference type="Gene3D" id="2.40.30.30">
    <property type="entry name" value="Riboflavin kinase-like"/>
    <property type="match status" value="1"/>
</dbReference>
<evidence type="ECO:0000256" key="2">
    <source>
        <dbReference type="ARBA" id="ARBA00005201"/>
    </source>
</evidence>
<keyword evidence="8" id="KW-0808">Transferase</keyword>
<dbReference type="EMBL" id="JAFCIX010000376">
    <property type="protein sequence ID" value="KAH6592653.1"/>
    <property type="molecule type" value="Genomic_DNA"/>
</dbReference>
<keyword evidence="7" id="KW-0288">FMN</keyword>
<protein>
    <recommendedName>
        <fullName evidence="5">Riboflavin kinase</fullName>
        <ecNumber evidence="4">2.7.1.26</ecNumber>
    </recommendedName>
    <alternativeName>
        <fullName evidence="11">Flavin mononucleotide kinase 1</fullName>
    </alternativeName>
</protein>
<name>A0ABQ8F5K1_9FUNG</name>
<comment type="function">
    <text evidence="1">Catalyzes the phosphorylation of riboflavin (vitamin B2) to form flavin mononucleotide (FMN) coenzyme.</text>
</comment>
<evidence type="ECO:0000256" key="3">
    <source>
        <dbReference type="ARBA" id="ARBA00010108"/>
    </source>
</evidence>
<organism evidence="13 14">
    <name type="scientific">Batrachochytrium salamandrivorans</name>
    <dbReference type="NCBI Taxonomy" id="1357716"/>
    <lineage>
        <taxon>Eukaryota</taxon>
        <taxon>Fungi</taxon>
        <taxon>Fungi incertae sedis</taxon>
        <taxon>Chytridiomycota</taxon>
        <taxon>Chytridiomycota incertae sedis</taxon>
        <taxon>Chytridiomycetes</taxon>
        <taxon>Rhizophydiales</taxon>
        <taxon>Rhizophydiales incertae sedis</taxon>
        <taxon>Batrachochytrium</taxon>
    </lineage>
</organism>
<evidence type="ECO:0000256" key="1">
    <source>
        <dbReference type="ARBA" id="ARBA00003572"/>
    </source>
</evidence>
<dbReference type="SMART" id="SM00904">
    <property type="entry name" value="Flavokinase"/>
    <property type="match status" value="1"/>
</dbReference>
<comment type="pathway">
    <text evidence="2">Cofactor biosynthesis; FMN biosynthesis; FMN from riboflavin (ATP route): step 1/1.</text>
</comment>
<dbReference type="Pfam" id="PF01687">
    <property type="entry name" value="Flavokinase"/>
    <property type="match status" value="1"/>
</dbReference>
<keyword evidence="10" id="KW-0067">ATP-binding</keyword>
<keyword evidence="6" id="KW-0285">Flavoprotein</keyword>
<evidence type="ECO:0000256" key="10">
    <source>
        <dbReference type="ARBA" id="ARBA00022840"/>
    </source>
</evidence>
<evidence type="ECO:0000256" key="7">
    <source>
        <dbReference type="ARBA" id="ARBA00022643"/>
    </source>
</evidence>
<evidence type="ECO:0000259" key="12">
    <source>
        <dbReference type="SMART" id="SM00904"/>
    </source>
</evidence>
<gene>
    <name evidence="13" type="ORF">BASA50_007941</name>
</gene>